<dbReference type="Proteomes" id="UP000562464">
    <property type="component" value="Unassembled WGS sequence"/>
</dbReference>
<comment type="caution">
    <text evidence="7">The sequence shown here is derived from an EMBL/GenBank/DDBJ whole genome shotgun (WGS) entry which is preliminary data.</text>
</comment>
<dbReference type="RefSeq" id="WP_183541092.1">
    <property type="nucleotide sequence ID" value="NZ_DASWOY010000033.1"/>
</dbReference>
<dbReference type="InterPro" id="IPR030390">
    <property type="entry name" value="MeTrfase_TrmA_AS"/>
</dbReference>
<dbReference type="GO" id="GO:0070475">
    <property type="term" value="P:rRNA base methylation"/>
    <property type="evidence" value="ECO:0007669"/>
    <property type="project" value="TreeGrafter"/>
</dbReference>
<dbReference type="PROSITE" id="PS50926">
    <property type="entry name" value="TRAM"/>
    <property type="match status" value="1"/>
</dbReference>
<feature type="active site" description="Nucleophile" evidence="4">
    <location>
        <position position="412"/>
    </location>
</feature>
<feature type="binding site" evidence="4">
    <location>
        <position position="316"/>
    </location>
    <ligand>
        <name>S-adenosyl-L-methionine</name>
        <dbReference type="ChEBI" id="CHEBI:59789"/>
    </ligand>
</feature>
<dbReference type="PROSITE" id="PS01230">
    <property type="entry name" value="TRMA_1"/>
    <property type="match status" value="1"/>
</dbReference>
<dbReference type="NCBIfam" id="TIGR00479">
    <property type="entry name" value="rumA"/>
    <property type="match status" value="1"/>
</dbReference>
<dbReference type="PANTHER" id="PTHR11061">
    <property type="entry name" value="RNA M5U METHYLTRANSFERASE"/>
    <property type="match status" value="1"/>
</dbReference>
<keyword evidence="2 4" id="KW-0808">Transferase</keyword>
<dbReference type="FunFam" id="2.40.50.140:FF:000097">
    <property type="entry name" value="23S rRNA (uracil(1939)-C(5))-methyltransferase RlmD"/>
    <property type="match status" value="1"/>
</dbReference>
<dbReference type="AlphaFoldDB" id="A0A841CBG3"/>
<keyword evidence="1 4" id="KW-0489">Methyltransferase</keyword>
<comment type="similarity">
    <text evidence="4">Belongs to the class I-like SAM-binding methyltransferase superfamily. RNA M5U methyltransferase family.</text>
</comment>
<evidence type="ECO:0000256" key="2">
    <source>
        <dbReference type="ARBA" id="ARBA00022679"/>
    </source>
</evidence>
<dbReference type="PANTHER" id="PTHR11061:SF45">
    <property type="match status" value="1"/>
</dbReference>
<dbReference type="InterPro" id="IPR029063">
    <property type="entry name" value="SAM-dependent_MTases_sf"/>
</dbReference>
<dbReference type="Pfam" id="PF05958">
    <property type="entry name" value="tRNA_U5-meth_tr"/>
    <property type="match status" value="1"/>
</dbReference>
<feature type="binding site" evidence="4">
    <location>
        <position position="385"/>
    </location>
    <ligand>
        <name>S-adenosyl-L-methionine</name>
        <dbReference type="ChEBI" id="CHEBI:59789"/>
    </ligand>
</feature>
<evidence type="ECO:0000256" key="4">
    <source>
        <dbReference type="PROSITE-ProRule" id="PRU01024"/>
    </source>
</evidence>
<evidence type="ECO:0000259" key="6">
    <source>
        <dbReference type="PROSITE" id="PS50926"/>
    </source>
</evidence>
<dbReference type="InterPro" id="IPR002792">
    <property type="entry name" value="TRAM_dom"/>
</dbReference>
<dbReference type="SUPFAM" id="SSF53335">
    <property type="entry name" value="S-adenosyl-L-methionine-dependent methyltransferases"/>
    <property type="match status" value="1"/>
</dbReference>
<sequence>MNKINLRIGEKLKVQIMRLGINGEGIAYYKKRLIFVPYALTDEEVQIEITENRPNFSRAKVVNILKSSPYRVKPEDNNFASLSSSHIMHLAYPQQLEFKVDVLRQALNKYRPKDYDKYELRPTLGQANWHGYRNKLTYQLRRLNSGKTIAGLYAEGSHLLINLDFCLVQDKITQDIANHLCKLIDKYKIPVDDERRIKGIKTFVIRRSQLTGEVQIILISSNSQNYDRLIKELTENYPEIVTVASNLHEKKTSEVYGEKTEIIWGQEKITEGLLGYDFELSPRAFFQLNTKQAEVLYHEVIKAVNANKEDRVLDAYCGSGTIGFALAKKVKSVHGMDIVPESVEDARANAARLGFKNCHYETGRAEKVIANMYKSNQRPTAVIVDPPRTGLDEQLIETLVKFQPEKLVYVSCNVSTLAKDLVALSEIYDVNYIQSVDMFPQTARCEAVVKMTKKKI</sequence>
<name>A0A841CBG3_9LACT</name>
<dbReference type="SUPFAM" id="SSF50249">
    <property type="entry name" value="Nucleic acid-binding proteins"/>
    <property type="match status" value="1"/>
</dbReference>
<proteinExistence type="inferred from homology"/>
<dbReference type="Gene3D" id="3.40.50.150">
    <property type="entry name" value="Vaccinia Virus protein VP39"/>
    <property type="match status" value="1"/>
</dbReference>
<feature type="binding site" evidence="4">
    <location>
        <position position="337"/>
    </location>
    <ligand>
        <name>S-adenosyl-L-methionine</name>
        <dbReference type="ChEBI" id="CHEBI:59789"/>
    </ligand>
</feature>
<feature type="binding site" evidence="4">
    <location>
        <position position="287"/>
    </location>
    <ligand>
        <name>S-adenosyl-L-methionine</name>
        <dbReference type="ChEBI" id="CHEBI:59789"/>
    </ligand>
</feature>
<evidence type="ECO:0000256" key="3">
    <source>
        <dbReference type="ARBA" id="ARBA00022691"/>
    </source>
</evidence>
<dbReference type="Pfam" id="PF01938">
    <property type="entry name" value="TRAM"/>
    <property type="match status" value="1"/>
</dbReference>
<protein>
    <submittedName>
        <fullName evidence="7">23S rRNA (Uracil-5-)-methyltransferase RumA</fullName>
    </submittedName>
</protein>
<reference evidence="7 8" key="1">
    <citation type="submission" date="2020-08" db="EMBL/GenBank/DDBJ databases">
        <title>Genomic Encyclopedia of Type Strains, Phase IV (KMG-IV): sequencing the most valuable type-strain genomes for metagenomic binning, comparative biology and taxonomic classification.</title>
        <authorList>
            <person name="Goeker M."/>
        </authorList>
    </citation>
    <scope>NUCLEOTIDE SEQUENCE [LARGE SCALE GENOMIC DNA]</scope>
    <source>
        <strain evidence="7 8">DSM 14925</strain>
    </source>
</reference>
<evidence type="ECO:0000313" key="7">
    <source>
        <dbReference type="EMBL" id="MBB5888729.1"/>
    </source>
</evidence>
<organism evidence="7 8">
    <name type="scientific">Lactovum miscens</name>
    <dbReference type="NCBI Taxonomy" id="190387"/>
    <lineage>
        <taxon>Bacteria</taxon>
        <taxon>Bacillati</taxon>
        <taxon>Bacillota</taxon>
        <taxon>Bacilli</taxon>
        <taxon>Lactobacillales</taxon>
        <taxon>Streptococcaceae</taxon>
        <taxon>Lactovum</taxon>
    </lineage>
</organism>
<dbReference type="EMBL" id="JACHHV010000044">
    <property type="protein sequence ID" value="MBB5888729.1"/>
    <property type="molecule type" value="Genomic_DNA"/>
</dbReference>
<gene>
    <name evidence="7" type="ORF">HNQ37_001642</name>
</gene>
<dbReference type="FunFam" id="2.40.50.1070:FF:000003">
    <property type="entry name" value="23S rRNA (Uracil-5-)-methyltransferase RumA"/>
    <property type="match status" value="1"/>
</dbReference>
<dbReference type="CDD" id="cd02440">
    <property type="entry name" value="AdoMet_MTases"/>
    <property type="match status" value="1"/>
</dbReference>
<dbReference type="Gene3D" id="2.40.50.140">
    <property type="entry name" value="Nucleic acid-binding proteins"/>
    <property type="match status" value="1"/>
</dbReference>
<dbReference type="GO" id="GO:0070041">
    <property type="term" value="F:rRNA (uridine-C5-)-methyltransferase activity"/>
    <property type="evidence" value="ECO:0007669"/>
    <property type="project" value="UniProtKB-ARBA"/>
</dbReference>
<dbReference type="InterPro" id="IPR010280">
    <property type="entry name" value="U5_MeTrfase_fam"/>
</dbReference>
<feature type="active site" evidence="5">
    <location>
        <position position="412"/>
    </location>
</feature>
<dbReference type="Gene3D" id="2.40.50.1070">
    <property type="match status" value="1"/>
</dbReference>
<accession>A0A841CBG3</accession>
<evidence type="ECO:0000256" key="5">
    <source>
        <dbReference type="PROSITE-ProRule" id="PRU10015"/>
    </source>
</evidence>
<evidence type="ECO:0000256" key="1">
    <source>
        <dbReference type="ARBA" id="ARBA00022603"/>
    </source>
</evidence>
<evidence type="ECO:0000313" key="8">
    <source>
        <dbReference type="Proteomes" id="UP000562464"/>
    </source>
</evidence>
<keyword evidence="8" id="KW-1185">Reference proteome</keyword>
<dbReference type="PROSITE" id="PS51687">
    <property type="entry name" value="SAM_MT_RNA_M5U"/>
    <property type="match status" value="1"/>
</dbReference>
<dbReference type="FunFam" id="3.40.50.150:FF:000009">
    <property type="entry name" value="23S rRNA (Uracil(1939)-C(5))-methyltransferase RlmD"/>
    <property type="match status" value="1"/>
</dbReference>
<keyword evidence="3 4" id="KW-0949">S-adenosyl-L-methionine</keyword>
<dbReference type="InterPro" id="IPR012340">
    <property type="entry name" value="NA-bd_OB-fold"/>
</dbReference>
<feature type="domain" description="TRAM" evidence="6">
    <location>
        <begin position="5"/>
        <end position="63"/>
    </location>
</feature>